<gene>
    <name evidence="1" type="ORF">EPA93_30205</name>
</gene>
<keyword evidence="2" id="KW-1185">Reference proteome</keyword>
<dbReference type="RefSeq" id="WP_129891092.1">
    <property type="nucleotide sequence ID" value="NZ_CP035758.1"/>
</dbReference>
<dbReference type="Proteomes" id="UP000290365">
    <property type="component" value="Chromosome"/>
</dbReference>
<accession>A0A4P6JYB3</accession>
<name>A0A4P6JYB3_KTERU</name>
<dbReference type="KEGG" id="kbs:EPA93_30205"/>
<organism evidence="1 2">
    <name type="scientific">Ktedonosporobacter rubrisoli</name>
    <dbReference type="NCBI Taxonomy" id="2509675"/>
    <lineage>
        <taxon>Bacteria</taxon>
        <taxon>Bacillati</taxon>
        <taxon>Chloroflexota</taxon>
        <taxon>Ktedonobacteria</taxon>
        <taxon>Ktedonobacterales</taxon>
        <taxon>Ktedonosporobacteraceae</taxon>
        <taxon>Ktedonosporobacter</taxon>
    </lineage>
</organism>
<sequence>MADTSPQFPFCPPWGELGEYAVSRQAFWDILPGEEEVLMYHGCSLEMKQDAQRHDYWLVYFPQGTFKREKLPRTHNARYNIYLPTGLKLAEVGSSCGISYLESIIQQEN</sequence>
<dbReference type="AlphaFoldDB" id="A0A4P6JYB3"/>
<reference evidence="1 2" key="1">
    <citation type="submission" date="2019-01" db="EMBL/GenBank/DDBJ databases">
        <title>Ktedonosporobacter rubrisoli SCAWS-G2.</title>
        <authorList>
            <person name="Huang Y."/>
            <person name="Yan B."/>
        </authorList>
    </citation>
    <scope>NUCLEOTIDE SEQUENCE [LARGE SCALE GENOMIC DNA]</scope>
    <source>
        <strain evidence="1 2">SCAWS-G2</strain>
    </source>
</reference>
<evidence type="ECO:0000313" key="1">
    <source>
        <dbReference type="EMBL" id="QBD80026.1"/>
    </source>
</evidence>
<proteinExistence type="predicted"/>
<evidence type="ECO:0000313" key="2">
    <source>
        <dbReference type="Proteomes" id="UP000290365"/>
    </source>
</evidence>
<protein>
    <submittedName>
        <fullName evidence="1">Uncharacterized protein</fullName>
    </submittedName>
</protein>
<dbReference type="EMBL" id="CP035758">
    <property type="protein sequence ID" value="QBD80026.1"/>
    <property type="molecule type" value="Genomic_DNA"/>
</dbReference>